<evidence type="ECO:0000256" key="2">
    <source>
        <dbReference type="ARBA" id="ARBA00005862"/>
    </source>
</evidence>
<protein>
    <recommendedName>
        <fullName evidence="4">Deoxyribodipyrimidine photo-lyase</fullName>
        <ecNumber evidence="3">4.1.99.3</ecNumber>
    </recommendedName>
    <alternativeName>
        <fullName evidence="8">DNA photolyase</fullName>
    </alternativeName>
    <alternativeName>
        <fullName evidence="11">Photoreactivating enzyme</fullName>
    </alternativeName>
</protein>
<evidence type="ECO:0000313" key="17">
    <source>
        <dbReference type="Proteomes" id="UP000559987"/>
    </source>
</evidence>
<dbReference type="InterPro" id="IPR036155">
    <property type="entry name" value="Crypto/Photolyase_N_sf"/>
</dbReference>
<dbReference type="Proteomes" id="UP000559987">
    <property type="component" value="Unassembled WGS sequence"/>
</dbReference>
<feature type="binding site" evidence="12">
    <location>
        <begin position="285"/>
        <end position="292"/>
    </location>
    <ligand>
        <name>FAD</name>
        <dbReference type="ChEBI" id="CHEBI:57692"/>
    </ligand>
</feature>
<dbReference type="GO" id="GO:0003677">
    <property type="term" value="F:DNA binding"/>
    <property type="evidence" value="ECO:0007669"/>
    <property type="project" value="TreeGrafter"/>
</dbReference>
<evidence type="ECO:0000256" key="3">
    <source>
        <dbReference type="ARBA" id="ARBA00013149"/>
    </source>
</evidence>
<feature type="site" description="Electron transfer via tryptophanyl radical" evidence="13">
    <location>
        <position position="317"/>
    </location>
</feature>
<dbReference type="InterPro" id="IPR006050">
    <property type="entry name" value="DNA_photolyase_N"/>
</dbReference>
<evidence type="ECO:0000256" key="8">
    <source>
        <dbReference type="ARBA" id="ARBA00031671"/>
    </source>
</evidence>
<comment type="caution">
    <text evidence="16">The sequence shown here is derived from an EMBL/GenBank/DDBJ whole genome shotgun (WGS) entry which is preliminary data.</text>
</comment>
<dbReference type="SUPFAM" id="SSF52425">
    <property type="entry name" value="Cryptochrome/photolyase, N-terminal domain"/>
    <property type="match status" value="1"/>
</dbReference>
<keyword evidence="7 14" id="KW-0157">Chromophore</keyword>
<comment type="cofactor">
    <cofactor evidence="12">
        <name>FAD</name>
        <dbReference type="ChEBI" id="CHEBI:57692"/>
    </cofactor>
    <text evidence="12">Binds 1 FAD per subunit.</text>
</comment>
<dbReference type="InterPro" id="IPR002081">
    <property type="entry name" value="Cryptochrome/DNA_photolyase_1"/>
</dbReference>
<dbReference type="PROSITE" id="PS00394">
    <property type="entry name" value="DNA_PHOTOLYASES_1_1"/>
    <property type="match status" value="1"/>
</dbReference>
<feature type="binding site" evidence="12">
    <location>
        <begin position="245"/>
        <end position="249"/>
    </location>
    <ligand>
        <name>FAD</name>
        <dbReference type="ChEBI" id="CHEBI:57692"/>
    </ligand>
</feature>
<comment type="function">
    <text evidence="10">Involved in repair of UV radiation-induced DNA damage. Catalyzes the light-dependent monomerization (300-600 nm) of cyclobutyl pyrimidine dimers (in cis-syn configuration), which are formed between adjacent bases on the same DNA strand upon exposure to ultraviolet radiation.</text>
</comment>
<evidence type="ECO:0000256" key="10">
    <source>
        <dbReference type="ARBA" id="ARBA00059220"/>
    </source>
</evidence>
<name>A0A839UIZ7_9GAMM</name>
<accession>A0A839UIZ7</accession>
<dbReference type="GO" id="GO:0009416">
    <property type="term" value="P:response to light stimulus"/>
    <property type="evidence" value="ECO:0007669"/>
    <property type="project" value="TreeGrafter"/>
</dbReference>
<evidence type="ECO:0000256" key="1">
    <source>
        <dbReference type="ARBA" id="ARBA00001932"/>
    </source>
</evidence>
<comment type="catalytic activity">
    <reaction evidence="9">
        <text>cyclobutadipyrimidine (in DNA) = 2 pyrimidine residues (in DNA).</text>
        <dbReference type="EC" id="4.1.99.3"/>
    </reaction>
</comment>
<dbReference type="GO" id="GO:0003904">
    <property type="term" value="F:deoxyribodipyrimidine photo-lyase activity"/>
    <property type="evidence" value="ECO:0007669"/>
    <property type="project" value="UniProtKB-EC"/>
</dbReference>
<dbReference type="EMBL" id="JACHXZ010000001">
    <property type="protein sequence ID" value="MBB3167832.1"/>
    <property type="molecule type" value="Genomic_DNA"/>
</dbReference>
<dbReference type="PROSITE" id="PS51645">
    <property type="entry name" value="PHR_CRY_ALPHA_BETA"/>
    <property type="match status" value="1"/>
</dbReference>
<sequence length="474" mass="53732">MAQLIWFRSDLRIADHLPLTLARQSGEPVYGVFVVTPAQWQQHNVGLPKRDFWARSLIALRAKLASKGIQLAVLSADTFAQVPSVLMAFAKDIGCSRILWHREYGWDERQRDSAVCEASRRAGIATEVCEDRCLVMPESVLTGGGTPYKVFSAFKRNWLAQLADQWRTPAPAIRKSGEVVEQLPSQWQSEIAGFYRDGEDPKQVQALATLWPVGEAEASRRLQHFLSEHVRAYGEARDFPARPGTSQLSPYLSIGSISARQCAAGWLAAAEGDWHDPQLQVWLNELAWRDFYHYVMWHFPKVSRNQPFVDKTRAVAWRHAPDDFDAWCRGDTGIPLVDAAMRQLLATGWMHNRLRMVAAMFLTKNLLIDWRKGEAFFMERLVDADFAANNGGWQWSASTGTDAAPYFRVFNPVSQSQRFDPEGAFIRQWVPELAHLTNKQIHMPTADQRGDYSAPLVDLKFSRQRAIEAFASLS</sequence>
<evidence type="ECO:0000256" key="7">
    <source>
        <dbReference type="ARBA" id="ARBA00022991"/>
    </source>
</evidence>
<dbReference type="AlphaFoldDB" id="A0A839UIZ7"/>
<reference evidence="16 17" key="1">
    <citation type="submission" date="2020-08" db="EMBL/GenBank/DDBJ databases">
        <title>Genomic Encyclopedia of Type Strains, Phase III (KMG-III): the genomes of soil and plant-associated and newly described type strains.</title>
        <authorList>
            <person name="Whitman W."/>
        </authorList>
    </citation>
    <scope>NUCLEOTIDE SEQUENCE [LARGE SCALE GENOMIC DNA]</scope>
    <source>
        <strain evidence="16 17">CECT 8571</strain>
    </source>
</reference>
<evidence type="ECO:0000256" key="9">
    <source>
        <dbReference type="ARBA" id="ARBA00033999"/>
    </source>
</evidence>
<dbReference type="InterPro" id="IPR036134">
    <property type="entry name" value="Crypto/Photolyase_FAD-like_sf"/>
</dbReference>
<comment type="similarity">
    <text evidence="14">Belongs to the DNA photolyase family.</text>
</comment>
<dbReference type="PRINTS" id="PR00147">
    <property type="entry name" value="DNAPHOTLYASE"/>
</dbReference>
<keyword evidence="16" id="KW-0456">Lyase</keyword>
<feature type="binding site" evidence="12">
    <location>
        <position position="282"/>
    </location>
    <ligand>
        <name>FAD</name>
        <dbReference type="ChEBI" id="CHEBI:57692"/>
    </ligand>
</feature>
<dbReference type="EC" id="4.1.99.3" evidence="3"/>
<keyword evidence="17" id="KW-1185">Reference proteome</keyword>
<dbReference type="InterPro" id="IPR014729">
    <property type="entry name" value="Rossmann-like_a/b/a_fold"/>
</dbReference>
<comment type="similarity">
    <text evidence="2">Belongs to the DNA photolyase class-1 family.</text>
</comment>
<dbReference type="PANTHER" id="PTHR11455:SF9">
    <property type="entry name" value="CRYPTOCHROME CIRCADIAN CLOCK 5 ISOFORM X1"/>
    <property type="match status" value="1"/>
</dbReference>
<keyword evidence="6 12" id="KW-0274">FAD</keyword>
<evidence type="ECO:0000313" key="16">
    <source>
        <dbReference type="EMBL" id="MBB3167832.1"/>
    </source>
</evidence>
<dbReference type="Pfam" id="PF00875">
    <property type="entry name" value="DNA_photolyase"/>
    <property type="match status" value="1"/>
</dbReference>
<feature type="site" description="Electron transfer via tryptophanyl radical" evidence="13">
    <location>
        <position position="370"/>
    </location>
</feature>
<dbReference type="GO" id="GO:0000719">
    <property type="term" value="P:photoreactive repair"/>
    <property type="evidence" value="ECO:0007669"/>
    <property type="project" value="UniProtKB-ARBA"/>
</dbReference>
<feature type="domain" description="Photolyase/cryptochrome alpha/beta" evidence="15">
    <location>
        <begin position="1"/>
        <end position="134"/>
    </location>
</feature>
<dbReference type="Gene3D" id="1.10.579.10">
    <property type="entry name" value="DNA Cyclobutane Dipyrimidine Photolyase, subunit A, domain 3"/>
    <property type="match status" value="1"/>
</dbReference>
<feature type="binding site" evidence="12">
    <location>
        <begin position="383"/>
        <end position="385"/>
    </location>
    <ligand>
        <name>FAD</name>
        <dbReference type="ChEBI" id="CHEBI:57692"/>
    </ligand>
</feature>
<evidence type="ECO:0000256" key="11">
    <source>
        <dbReference type="ARBA" id="ARBA00083107"/>
    </source>
</evidence>
<dbReference type="GO" id="GO:0071949">
    <property type="term" value="F:FAD binding"/>
    <property type="evidence" value="ECO:0007669"/>
    <property type="project" value="TreeGrafter"/>
</dbReference>
<dbReference type="SUPFAM" id="SSF48173">
    <property type="entry name" value="Cryptochrome/photolyase FAD-binding domain"/>
    <property type="match status" value="1"/>
</dbReference>
<feature type="site" description="Electron transfer via tryptophanyl radical" evidence="13">
    <location>
        <position position="393"/>
    </location>
</feature>
<dbReference type="Gene3D" id="1.25.40.80">
    <property type="match status" value="1"/>
</dbReference>
<comment type="cofactor">
    <cofactor evidence="1">
        <name>(6R)-5,10-methylene-5,6,7,8-tetrahydrofolate</name>
        <dbReference type="ChEBI" id="CHEBI:15636"/>
    </cofactor>
</comment>
<dbReference type="RefSeq" id="WP_183908885.1">
    <property type="nucleotide sequence ID" value="NZ_JACHXZ010000001.1"/>
</dbReference>
<dbReference type="InterPro" id="IPR005101">
    <property type="entry name" value="Cryptochr/Photolyase_FAD-bd"/>
</dbReference>
<dbReference type="FunFam" id="1.10.579.10:FF:000003">
    <property type="entry name" value="Deoxyribodipyrimidine photo-lyase"/>
    <property type="match status" value="1"/>
</dbReference>
<evidence type="ECO:0000256" key="12">
    <source>
        <dbReference type="PIRSR" id="PIRSR602081-1"/>
    </source>
</evidence>
<evidence type="ECO:0000256" key="13">
    <source>
        <dbReference type="PIRSR" id="PIRSR602081-2"/>
    </source>
</evidence>
<dbReference type="Gene3D" id="3.40.50.620">
    <property type="entry name" value="HUPs"/>
    <property type="match status" value="1"/>
</dbReference>
<dbReference type="InterPro" id="IPR018394">
    <property type="entry name" value="DNA_photolyase_1_CS_C"/>
</dbReference>
<proteinExistence type="inferred from homology"/>
<dbReference type="PANTHER" id="PTHR11455">
    <property type="entry name" value="CRYPTOCHROME"/>
    <property type="match status" value="1"/>
</dbReference>
<dbReference type="Pfam" id="PF03441">
    <property type="entry name" value="FAD_binding_7"/>
    <property type="match status" value="1"/>
</dbReference>
<organism evidence="16 17">
    <name type="scientific">Simiduia aestuariiviva</name>
    <dbReference type="NCBI Taxonomy" id="1510459"/>
    <lineage>
        <taxon>Bacteria</taxon>
        <taxon>Pseudomonadati</taxon>
        <taxon>Pseudomonadota</taxon>
        <taxon>Gammaproteobacteria</taxon>
        <taxon>Cellvibrionales</taxon>
        <taxon>Cellvibrionaceae</taxon>
        <taxon>Simiduia</taxon>
    </lineage>
</organism>
<evidence type="ECO:0000256" key="6">
    <source>
        <dbReference type="ARBA" id="ARBA00022827"/>
    </source>
</evidence>
<evidence type="ECO:0000256" key="5">
    <source>
        <dbReference type="ARBA" id="ARBA00022630"/>
    </source>
</evidence>
<keyword evidence="5 12" id="KW-0285">Flavoprotein</keyword>
<feature type="binding site" evidence="12">
    <location>
        <position position="233"/>
    </location>
    <ligand>
        <name>FAD</name>
        <dbReference type="ChEBI" id="CHEBI:57692"/>
    </ligand>
</feature>
<gene>
    <name evidence="16" type="ORF">FHS30_001008</name>
</gene>
<evidence type="ECO:0000256" key="14">
    <source>
        <dbReference type="RuleBase" id="RU004182"/>
    </source>
</evidence>
<evidence type="ECO:0000256" key="4">
    <source>
        <dbReference type="ARBA" id="ARBA00014046"/>
    </source>
</evidence>
<evidence type="ECO:0000259" key="15">
    <source>
        <dbReference type="PROSITE" id="PS51645"/>
    </source>
</evidence>